<dbReference type="AlphaFoldDB" id="A0A5S6QJL0"/>
<evidence type="ECO:0000313" key="3">
    <source>
        <dbReference type="WBParaSite" id="TMUE_2000007067.1"/>
    </source>
</evidence>
<dbReference type="STRING" id="70415.A0A5S6QJL0"/>
<evidence type="ECO:0000313" key="2">
    <source>
        <dbReference type="Proteomes" id="UP000046395"/>
    </source>
</evidence>
<dbReference type="SUPFAM" id="SSF47473">
    <property type="entry name" value="EF-hand"/>
    <property type="match status" value="1"/>
</dbReference>
<dbReference type="InterPro" id="IPR050230">
    <property type="entry name" value="CALM/Myosin/TropC-like"/>
</dbReference>
<dbReference type="FunFam" id="1.10.238.10:FF:000003">
    <property type="entry name" value="Calmodulin A"/>
    <property type="match status" value="1"/>
</dbReference>
<reference evidence="2" key="2">
    <citation type="submission" date="2014-03" db="EMBL/GenBank/DDBJ databases">
        <title>The whipworm genome and dual-species transcriptomics of an intimate host-pathogen interaction.</title>
        <authorList>
            <person name="Foth B.J."/>
            <person name="Tsai I.J."/>
            <person name="Reid A.J."/>
            <person name="Bancroft A.J."/>
            <person name="Nichol S."/>
            <person name="Tracey A."/>
            <person name="Holroyd N."/>
            <person name="Cotton J.A."/>
            <person name="Stanley E.J."/>
            <person name="Zarowiecki M."/>
            <person name="Liu J.Z."/>
            <person name="Huckvale T."/>
            <person name="Cooper P.J."/>
            <person name="Grencis R.K."/>
            <person name="Berriman M."/>
        </authorList>
    </citation>
    <scope>NUCLEOTIDE SEQUENCE [LARGE SCALE GENOMIC DNA]</scope>
    <source>
        <strain evidence="2">Edinburgh</strain>
    </source>
</reference>
<sequence length="160" mass="17791">MEDYPSNLPDACSEARCDVILEEVTSVFNYFSDDGGTSIPFDQVGTVLRVLGRAPTEEQVNILCDGARLPDSKMYLSEFIPILSIMADVEESISVENLVHGLSQFDDENDGCIKAAKLRHLLSATGEKFTDQEVDDLLRDQEDSNGNVDILKFVRHIMNC</sequence>
<organism evidence="2 3">
    <name type="scientific">Trichuris muris</name>
    <name type="common">Mouse whipworm</name>
    <dbReference type="NCBI Taxonomy" id="70415"/>
    <lineage>
        <taxon>Eukaryota</taxon>
        <taxon>Metazoa</taxon>
        <taxon>Ecdysozoa</taxon>
        <taxon>Nematoda</taxon>
        <taxon>Enoplea</taxon>
        <taxon>Dorylaimia</taxon>
        <taxon>Trichinellida</taxon>
        <taxon>Trichuridae</taxon>
        <taxon>Trichuris</taxon>
    </lineage>
</organism>
<accession>A0A5S6QJL0</accession>
<reference evidence="2" key="1">
    <citation type="submission" date="2013-11" db="EMBL/GenBank/DDBJ databases">
        <authorList>
            <person name="Aslett M."/>
        </authorList>
    </citation>
    <scope>NUCLEOTIDE SEQUENCE [LARGE SCALE GENOMIC DNA]</scope>
    <source>
        <strain evidence="2">Edinburgh</strain>
    </source>
</reference>
<proteinExistence type="predicted"/>
<dbReference type="WBParaSite" id="TMUE_2000007067.1">
    <property type="protein sequence ID" value="TMUE_2000007067.1"/>
    <property type="gene ID" value="WBGene00291461"/>
</dbReference>
<dbReference type="PANTHER" id="PTHR23048:SF49">
    <property type="entry name" value="FI08416P-RELATED"/>
    <property type="match status" value="1"/>
</dbReference>
<keyword evidence="2" id="KW-1185">Reference proteome</keyword>
<dbReference type="PANTHER" id="PTHR23048">
    <property type="entry name" value="MYOSIN LIGHT CHAIN 1, 3"/>
    <property type="match status" value="1"/>
</dbReference>
<evidence type="ECO:0000256" key="1">
    <source>
        <dbReference type="ARBA" id="ARBA00022737"/>
    </source>
</evidence>
<dbReference type="Gene3D" id="1.10.238.10">
    <property type="entry name" value="EF-hand"/>
    <property type="match status" value="2"/>
</dbReference>
<protein>
    <submittedName>
        <fullName evidence="3">EF-hand domain-containing protein</fullName>
    </submittedName>
</protein>
<dbReference type="InterPro" id="IPR011992">
    <property type="entry name" value="EF-hand-dom_pair"/>
</dbReference>
<keyword evidence="1" id="KW-0677">Repeat</keyword>
<dbReference type="WBParaSite" id="TMUE_2000007067.2">
    <property type="protein sequence ID" value="TMUE_2000007067.2"/>
    <property type="gene ID" value="WBGene00291461"/>
</dbReference>
<dbReference type="Proteomes" id="UP000046395">
    <property type="component" value="Unassembled WGS sequence"/>
</dbReference>
<dbReference type="GO" id="GO:0016460">
    <property type="term" value="C:myosin II complex"/>
    <property type="evidence" value="ECO:0007669"/>
    <property type="project" value="TreeGrafter"/>
</dbReference>
<reference evidence="3" key="3">
    <citation type="submission" date="2019-12" db="UniProtKB">
        <authorList>
            <consortium name="WormBaseParasite"/>
        </authorList>
    </citation>
    <scope>IDENTIFICATION</scope>
</reference>
<name>A0A5S6QJL0_TRIMR</name>